<sequence length="422" mass="45835">MAPFDGVLHLIPRDFNSSTAPEQFSAQWAMPGDVFSILLIVGGGVIGRALAQLAGSRFPFVAFSFGWVAYAVSTVLAALGENKLMPGSDYQCKVINGESGYVRDNTSWIIGRIVRDFPFWMRRGSNRAMGGAKIQTRLNQVINEKWTLAKAKKETKEKSGAVPDSTPISRPIQAGLCVSVYEAAEAGKKPLNHGLLDCLGVVTAIVQLSVAAAPWIKSGDWSVFLVTAVGTTLAFLTGLLPQWAQEKWACREKTTKTVILTRGNGSQHAIVIIGCGRGLDLEDLAAGPRDHASAPAPWTRAFTSGLALVWILLLIAAAGIKENTWFLLGVGGLGMLENLYEAGKNRLPESFGVSLVFKEVIAEPKVMATLFAVEEKYPRVGRSMLGTFFPGRMRDEEVRMWDEYEIKAEKIEDAKNGPEDSS</sequence>
<dbReference type="AlphaFoldDB" id="A0AAJ0FWX6"/>
<evidence type="ECO:0000313" key="3">
    <source>
        <dbReference type="Proteomes" id="UP001251528"/>
    </source>
</evidence>
<feature type="transmembrane region" description="Helical" evidence="1">
    <location>
        <begin position="34"/>
        <end position="54"/>
    </location>
</feature>
<keyword evidence="3" id="KW-1185">Reference proteome</keyword>
<keyword evidence="1" id="KW-0812">Transmembrane</keyword>
<evidence type="ECO:0000256" key="1">
    <source>
        <dbReference type="SAM" id="Phobius"/>
    </source>
</evidence>
<accession>A0AAJ0FWX6</accession>
<keyword evidence="1" id="KW-0472">Membrane</keyword>
<feature type="transmembrane region" description="Helical" evidence="1">
    <location>
        <begin position="222"/>
        <end position="244"/>
    </location>
</feature>
<organism evidence="2 3">
    <name type="scientific">Conoideocrella luteorostrata</name>
    <dbReference type="NCBI Taxonomy" id="1105319"/>
    <lineage>
        <taxon>Eukaryota</taxon>
        <taxon>Fungi</taxon>
        <taxon>Dikarya</taxon>
        <taxon>Ascomycota</taxon>
        <taxon>Pezizomycotina</taxon>
        <taxon>Sordariomycetes</taxon>
        <taxon>Hypocreomycetidae</taxon>
        <taxon>Hypocreales</taxon>
        <taxon>Clavicipitaceae</taxon>
        <taxon>Conoideocrella</taxon>
    </lineage>
</organism>
<name>A0AAJ0FWX6_9HYPO</name>
<dbReference type="Proteomes" id="UP001251528">
    <property type="component" value="Unassembled WGS sequence"/>
</dbReference>
<evidence type="ECO:0000313" key="2">
    <source>
        <dbReference type="EMBL" id="KAK2608628.1"/>
    </source>
</evidence>
<gene>
    <name evidence="2" type="ORF">QQS21_002857</name>
</gene>
<keyword evidence="1" id="KW-1133">Transmembrane helix</keyword>
<reference evidence="2" key="1">
    <citation type="submission" date="2023-06" db="EMBL/GenBank/DDBJ databases">
        <title>Conoideocrella luteorostrata (Hypocreales: Clavicipitaceae), a potential biocontrol fungus for elongate hemlock scale in United States Christmas tree production areas.</title>
        <authorList>
            <person name="Barrett H."/>
            <person name="Lovett B."/>
            <person name="Macias A.M."/>
            <person name="Stajich J.E."/>
            <person name="Kasson M.T."/>
        </authorList>
    </citation>
    <scope>NUCLEOTIDE SEQUENCE</scope>
    <source>
        <strain evidence="2">ARSEF 14590</strain>
    </source>
</reference>
<feature type="transmembrane region" description="Helical" evidence="1">
    <location>
        <begin position="298"/>
        <end position="318"/>
    </location>
</feature>
<protein>
    <submittedName>
        <fullName evidence="2">Uncharacterized protein</fullName>
    </submittedName>
</protein>
<dbReference type="EMBL" id="JASWJB010000035">
    <property type="protein sequence ID" value="KAK2608628.1"/>
    <property type="molecule type" value="Genomic_DNA"/>
</dbReference>
<comment type="caution">
    <text evidence="2">The sequence shown here is derived from an EMBL/GenBank/DDBJ whole genome shotgun (WGS) entry which is preliminary data.</text>
</comment>
<proteinExistence type="predicted"/>
<feature type="transmembrane region" description="Helical" evidence="1">
    <location>
        <begin position="195"/>
        <end position="216"/>
    </location>
</feature>
<feature type="transmembrane region" description="Helical" evidence="1">
    <location>
        <begin position="60"/>
        <end position="79"/>
    </location>
</feature>